<evidence type="ECO:0000256" key="7">
    <source>
        <dbReference type="RuleBase" id="RU004517"/>
    </source>
</evidence>
<feature type="compositionally biased region" description="Polar residues" evidence="8">
    <location>
        <begin position="1"/>
        <end position="11"/>
    </location>
</feature>
<evidence type="ECO:0000256" key="5">
    <source>
        <dbReference type="ARBA" id="ARBA00022898"/>
    </source>
</evidence>
<keyword evidence="4 7" id="KW-0808">Transferase</keyword>
<comment type="cofactor">
    <cofactor evidence="1 6">
        <name>pyridoxal 5'-phosphate</name>
        <dbReference type="ChEBI" id="CHEBI:597326"/>
    </cofactor>
</comment>
<feature type="region of interest" description="Disordered" evidence="8">
    <location>
        <begin position="432"/>
        <end position="460"/>
    </location>
</feature>
<evidence type="ECO:0000313" key="9">
    <source>
        <dbReference type="EMBL" id="KAG2435322.1"/>
    </source>
</evidence>
<proteinExistence type="inferred from homology"/>
<keyword evidence="10" id="KW-1185">Reference proteome</keyword>
<dbReference type="PANTHER" id="PTHR42825:SF2">
    <property type="entry name" value="BRANCHED-CHAIN-AMINO-ACID AMINOTRANSFERASE 3, CHLOROPLASTIC-RELATED"/>
    <property type="match status" value="1"/>
</dbReference>
<organism evidence="9 10">
    <name type="scientific">Chlamydomonas incerta</name>
    <dbReference type="NCBI Taxonomy" id="51695"/>
    <lineage>
        <taxon>Eukaryota</taxon>
        <taxon>Viridiplantae</taxon>
        <taxon>Chlorophyta</taxon>
        <taxon>core chlorophytes</taxon>
        <taxon>Chlorophyceae</taxon>
        <taxon>CS clade</taxon>
        <taxon>Chlamydomonadales</taxon>
        <taxon>Chlamydomonadaceae</taxon>
        <taxon>Chlamydomonas</taxon>
    </lineage>
</organism>
<keyword evidence="7" id="KW-0100">Branched-chain amino acid biosynthesis</keyword>
<dbReference type="InterPro" id="IPR001544">
    <property type="entry name" value="Aminotrans_IV"/>
</dbReference>
<protein>
    <recommendedName>
        <fullName evidence="7">Branched-chain-amino-acid aminotransferase</fullName>
        <ecNumber evidence="7">2.6.1.42</ecNumber>
    </recommendedName>
</protein>
<dbReference type="GO" id="GO:0008652">
    <property type="term" value="P:amino acid biosynthetic process"/>
    <property type="evidence" value="ECO:0007669"/>
    <property type="project" value="UniProtKB-KW"/>
</dbReference>
<dbReference type="Pfam" id="PF01063">
    <property type="entry name" value="Aminotran_4"/>
    <property type="match status" value="1"/>
</dbReference>
<evidence type="ECO:0000313" key="10">
    <source>
        <dbReference type="Proteomes" id="UP000650467"/>
    </source>
</evidence>
<dbReference type="Proteomes" id="UP000650467">
    <property type="component" value="Unassembled WGS sequence"/>
</dbReference>
<evidence type="ECO:0000256" key="4">
    <source>
        <dbReference type="ARBA" id="ARBA00022679"/>
    </source>
</evidence>
<evidence type="ECO:0000256" key="6">
    <source>
        <dbReference type="RuleBase" id="RU004516"/>
    </source>
</evidence>
<feature type="region of interest" description="Disordered" evidence="8">
    <location>
        <begin position="557"/>
        <end position="607"/>
    </location>
</feature>
<dbReference type="GO" id="GO:0004084">
    <property type="term" value="F:branched-chain-amino-acid transaminase activity"/>
    <property type="evidence" value="ECO:0007669"/>
    <property type="project" value="UniProtKB-EC"/>
</dbReference>
<dbReference type="Gene3D" id="3.30.470.10">
    <property type="match status" value="1"/>
</dbReference>
<dbReference type="EMBL" id="JAEHOC010000015">
    <property type="protein sequence ID" value="KAG2435322.1"/>
    <property type="molecule type" value="Genomic_DNA"/>
</dbReference>
<comment type="catalytic activity">
    <reaction evidence="7">
        <text>L-leucine + 2-oxoglutarate = 4-methyl-2-oxopentanoate + L-glutamate</text>
        <dbReference type="Rhea" id="RHEA:18321"/>
        <dbReference type="ChEBI" id="CHEBI:16810"/>
        <dbReference type="ChEBI" id="CHEBI:17865"/>
        <dbReference type="ChEBI" id="CHEBI:29985"/>
        <dbReference type="ChEBI" id="CHEBI:57427"/>
        <dbReference type="EC" id="2.6.1.42"/>
    </reaction>
</comment>
<dbReference type="PANTHER" id="PTHR42825">
    <property type="entry name" value="AMINO ACID AMINOTRANSFERASE"/>
    <property type="match status" value="1"/>
</dbReference>
<feature type="compositionally biased region" description="Low complexity" evidence="8">
    <location>
        <begin position="570"/>
        <end position="582"/>
    </location>
</feature>
<dbReference type="AlphaFoldDB" id="A0A835SXV8"/>
<keyword evidence="3 7" id="KW-0032">Aminotransferase</keyword>
<dbReference type="SUPFAM" id="SSF56752">
    <property type="entry name" value="D-aminoacid aminotransferase-like PLP-dependent enzymes"/>
    <property type="match status" value="2"/>
</dbReference>
<keyword evidence="7" id="KW-0028">Amino-acid biosynthesis</keyword>
<keyword evidence="5 6" id="KW-0663">Pyridoxal phosphate</keyword>
<comment type="caution">
    <text evidence="9">The sequence shown here is derived from an EMBL/GenBank/DDBJ whole genome shotgun (WGS) entry which is preliminary data.</text>
</comment>
<dbReference type="InterPro" id="IPR018300">
    <property type="entry name" value="Aminotrans_IV_CS"/>
</dbReference>
<comment type="catalytic activity">
    <reaction evidence="7">
        <text>L-isoleucine + 2-oxoglutarate = (S)-3-methyl-2-oxopentanoate + L-glutamate</text>
        <dbReference type="Rhea" id="RHEA:24801"/>
        <dbReference type="ChEBI" id="CHEBI:16810"/>
        <dbReference type="ChEBI" id="CHEBI:29985"/>
        <dbReference type="ChEBI" id="CHEBI:35146"/>
        <dbReference type="ChEBI" id="CHEBI:58045"/>
        <dbReference type="EC" id="2.6.1.42"/>
    </reaction>
</comment>
<comment type="catalytic activity">
    <reaction evidence="7">
        <text>L-valine + 2-oxoglutarate = 3-methyl-2-oxobutanoate + L-glutamate</text>
        <dbReference type="Rhea" id="RHEA:24813"/>
        <dbReference type="ChEBI" id="CHEBI:11851"/>
        <dbReference type="ChEBI" id="CHEBI:16810"/>
        <dbReference type="ChEBI" id="CHEBI:29985"/>
        <dbReference type="ChEBI" id="CHEBI:57762"/>
        <dbReference type="EC" id="2.6.1.42"/>
    </reaction>
</comment>
<reference evidence="9" key="1">
    <citation type="journal article" date="2020" name="bioRxiv">
        <title>Comparative genomics of Chlamydomonas.</title>
        <authorList>
            <person name="Craig R.J."/>
            <person name="Hasan A.R."/>
            <person name="Ness R.W."/>
            <person name="Keightley P.D."/>
        </authorList>
    </citation>
    <scope>NUCLEOTIDE SEQUENCE</scope>
    <source>
        <strain evidence="9">SAG 7.73</strain>
    </source>
</reference>
<comment type="similarity">
    <text evidence="2 7">Belongs to the class-IV pyridoxal-phosphate-dependent aminotransferase family.</text>
</comment>
<evidence type="ECO:0000256" key="8">
    <source>
        <dbReference type="SAM" id="MobiDB-lite"/>
    </source>
</evidence>
<dbReference type="InterPro" id="IPR043131">
    <property type="entry name" value="BCAT-like_N"/>
</dbReference>
<feature type="compositionally biased region" description="Polar residues" evidence="8">
    <location>
        <begin position="30"/>
        <end position="44"/>
    </location>
</feature>
<dbReference type="InterPro" id="IPR005786">
    <property type="entry name" value="B_amino_transII"/>
</dbReference>
<dbReference type="GO" id="GO:0009082">
    <property type="term" value="P:branched-chain amino acid biosynthetic process"/>
    <property type="evidence" value="ECO:0007669"/>
    <property type="project" value="UniProtKB-KW"/>
</dbReference>
<sequence length="607" mass="61063">MSPSICSTSSEADAVPAPAPAAGPAPNGQRAGNTGQAACSTSGRSPVDWSKVRLGVDPAPTMFVANWSAESCCWDGGQLVPYGPLQLLPAAQVLNYGQSIFEGMKAYRQADSAAAAAPAAAEPPTAAGAQAPPAPEAAASDHGDQQQQQPQQQPQILLFRPEANAARFEAGAARMCMPPVPPEMFLAAVHAVVRANADWVPPSCRGSLYVRPLLLGTGPLLGLCPAPSYTFVVYAVPVGGRAKEGRLAALDFLIHDSLHRAAPRGVGSTKAAGNYSPCLVAQAQARRQGCTDCIYLDARSDTYLEEGSGCNVFATHGRVLTTPPAAGSILPGITRASLLQLAGALGYVVREDNISVEDAMAADEMFASGTAMVVQPIGSITYKGRRVQFSGTPAAAAASTSSTSSSAPVAVAADGTAPAAASGAASGAAANGAASSSSDVEAEADGEATPSTSRSSSSCASGSLDAAGGLLSYGYSTGVVALSKAQRAALEAAAPPPEPGSLPPGVGPVAQRLYGLLTGIQYGRVADPFGWAVPVDMSGPTEGDLHLDRLLPVEEEPQEEAEAAEEEAAEAAAAAAEAGGAKAVRKAGGGGAKSNRAHAVFADPNLE</sequence>
<dbReference type="PROSITE" id="PS00770">
    <property type="entry name" value="AA_TRANSFER_CLASS_4"/>
    <property type="match status" value="1"/>
</dbReference>
<accession>A0A835SXV8</accession>
<evidence type="ECO:0000256" key="1">
    <source>
        <dbReference type="ARBA" id="ARBA00001933"/>
    </source>
</evidence>
<evidence type="ECO:0000256" key="3">
    <source>
        <dbReference type="ARBA" id="ARBA00022576"/>
    </source>
</evidence>
<name>A0A835SXV8_CHLIN</name>
<feature type="region of interest" description="Disordered" evidence="8">
    <location>
        <begin position="1"/>
        <end position="50"/>
    </location>
</feature>
<dbReference type="OrthoDB" id="409992at2759"/>
<feature type="region of interest" description="Disordered" evidence="8">
    <location>
        <begin position="117"/>
        <end position="152"/>
    </location>
</feature>
<dbReference type="InterPro" id="IPR036038">
    <property type="entry name" value="Aminotransferase-like"/>
</dbReference>
<feature type="compositionally biased region" description="Low complexity" evidence="8">
    <location>
        <begin position="447"/>
        <end position="460"/>
    </location>
</feature>
<feature type="compositionally biased region" description="Acidic residues" evidence="8">
    <location>
        <begin position="557"/>
        <end position="569"/>
    </location>
</feature>
<dbReference type="EC" id="2.6.1.42" evidence="7"/>
<dbReference type="InterPro" id="IPR043132">
    <property type="entry name" value="BCAT-like_C"/>
</dbReference>
<feature type="compositionally biased region" description="Low complexity" evidence="8">
    <location>
        <begin position="117"/>
        <end position="131"/>
    </location>
</feature>
<gene>
    <name evidence="9" type="ORF">HXX76_007397</name>
</gene>
<evidence type="ECO:0000256" key="2">
    <source>
        <dbReference type="ARBA" id="ARBA00009320"/>
    </source>
</evidence>
<dbReference type="Gene3D" id="3.20.10.10">
    <property type="entry name" value="D-amino Acid Aminotransferase, subunit A, domain 2"/>
    <property type="match status" value="1"/>
</dbReference>